<dbReference type="AlphaFoldDB" id="A0A8S1GPL4"/>
<evidence type="ECO:0000256" key="7">
    <source>
        <dbReference type="ARBA" id="ARBA00023136"/>
    </source>
</evidence>
<dbReference type="PANTHER" id="PTHR12812">
    <property type="entry name" value="HEPARAN SULFATE 6-O-SULFOTRANSFERASE 3"/>
    <property type="match status" value="1"/>
</dbReference>
<evidence type="ECO:0000256" key="5">
    <source>
        <dbReference type="ARBA" id="ARBA00022968"/>
    </source>
</evidence>
<keyword evidence="3 9" id="KW-0808">Transferase</keyword>
<dbReference type="InterPro" id="IPR010635">
    <property type="entry name" value="Heparan_SO4-6-sulfoTrfase"/>
</dbReference>
<dbReference type="Pfam" id="PF03567">
    <property type="entry name" value="Sulfotransfer_2"/>
    <property type="match status" value="1"/>
</dbReference>
<evidence type="ECO:0000256" key="6">
    <source>
        <dbReference type="ARBA" id="ARBA00022989"/>
    </source>
</evidence>
<sequence length="347" mass="40881">MICSFFYIFIAYDEYEESDSRERVIHQSSHPTDQNLHRRTNEKIERYGFNMSGKDVIVFLHIQKTAGTTFEKFLVRYLNTTEPCTCRAHKKRCTCPRPNSSNETWLFSRYSTGWACGLHADYTELFVNRCVERSLNKVTGKPKNRRYFYTTFLRDPIGRFISEYRHVNRGATWIASRHVCNGRMPTLDELPLCFDPIIGWDGVSIDEFLKCPYNLAFNRQTRMLANLSLIGCYENIALPSEERDRLMLASAKENLKRLSYFGLKERMQDSQWMFEEMFGMQFTKKMSVWSKSKSNDTILSPSQLKAIRHVNLLDSELYEYATTLFEERYQSLRSENLSRKKLLTNLS</sequence>
<comment type="catalytic activity">
    <reaction evidence="9">
        <text>alpha-D-glucosaminyl-[heparan sulfate](n) + 3'-phosphoadenylyl sulfate = 6-sulfo-alpha-D-glucosaminyl-[heparan sulfate](n) + adenosine 3',5'-bisphosphate + H(+)</text>
        <dbReference type="Rhea" id="RHEA:56604"/>
        <dbReference type="Rhea" id="RHEA-COMP:9830"/>
        <dbReference type="Rhea" id="RHEA-COMP:14621"/>
        <dbReference type="ChEBI" id="CHEBI:15378"/>
        <dbReference type="ChEBI" id="CHEBI:58339"/>
        <dbReference type="ChEBI" id="CHEBI:58343"/>
        <dbReference type="ChEBI" id="CHEBI:58388"/>
        <dbReference type="ChEBI" id="CHEBI:140604"/>
    </reaction>
</comment>
<evidence type="ECO:0000256" key="2">
    <source>
        <dbReference type="ARBA" id="ARBA00010109"/>
    </source>
</evidence>
<dbReference type="EMBL" id="CAJGYM010000002">
    <property type="protein sequence ID" value="CAD6185575.1"/>
    <property type="molecule type" value="Genomic_DNA"/>
</dbReference>
<dbReference type="GO" id="GO:0017095">
    <property type="term" value="F:heparan sulfate 6-sulfotransferase activity"/>
    <property type="evidence" value="ECO:0007669"/>
    <property type="project" value="TreeGrafter"/>
</dbReference>
<evidence type="ECO:0000256" key="8">
    <source>
        <dbReference type="ARBA" id="ARBA00023180"/>
    </source>
</evidence>
<dbReference type="OrthoDB" id="406981at2759"/>
<proteinExistence type="inferred from homology"/>
<comment type="subcellular location">
    <subcellularLocation>
        <location evidence="1 9">Membrane</location>
        <topology evidence="1 9">Single-pass type II membrane protein</topology>
    </subcellularLocation>
</comment>
<evidence type="ECO:0000313" key="11">
    <source>
        <dbReference type="Proteomes" id="UP000835052"/>
    </source>
</evidence>
<keyword evidence="4" id="KW-0812">Transmembrane</keyword>
<dbReference type="GO" id="GO:0016020">
    <property type="term" value="C:membrane"/>
    <property type="evidence" value="ECO:0007669"/>
    <property type="project" value="UniProtKB-SubCell"/>
</dbReference>
<evidence type="ECO:0000256" key="3">
    <source>
        <dbReference type="ARBA" id="ARBA00022679"/>
    </source>
</evidence>
<comment type="similarity">
    <text evidence="2 9">Belongs to the sulfotransferase 6 family.</text>
</comment>
<dbReference type="InterPro" id="IPR005331">
    <property type="entry name" value="Sulfotransferase"/>
</dbReference>
<comment type="function">
    <text evidence="9">6-O-sulfation enzyme which catalyzes the transfer of sulfate from 3'-phosphoadenosine 5'-phosphosulfate (PAPS) to position 6 of the N-sulfoglucosamine residue (GlcNS) of heparan sulfate.</text>
</comment>
<comment type="caution">
    <text evidence="10">The sequence shown here is derived from an EMBL/GenBank/DDBJ whole genome shotgun (WGS) entry which is preliminary data.</text>
</comment>
<accession>A0A8S1GPL4</accession>
<dbReference type="InterPro" id="IPR027417">
    <property type="entry name" value="P-loop_NTPase"/>
</dbReference>
<evidence type="ECO:0000256" key="9">
    <source>
        <dbReference type="RuleBase" id="RU364122"/>
    </source>
</evidence>
<keyword evidence="8" id="KW-0325">Glycoprotein</keyword>
<name>A0A8S1GPL4_9PELO</name>
<gene>
    <name evidence="10" type="ORF">CAUJ_LOCUS1494</name>
</gene>
<evidence type="ECO:0000256" key="4">
    <source>
        <dbReference type="ARBA" id="ARBA00022692"/>
    </source>
</evidence>
<keyword evidence="7 9" id="KW-0472">Membrane</keyword>
<dbReference type="FunFam" id="3.40.50.300:FF:000347">
    <property type="entry name" value="Heparan-sulfate 6-O-sulfotransferase"/>
    <property type="match status" value="1"/>
</dbReference>
<keyword evidence="6" id="KW-1133">Transmembrane helix</keyword>
<reference evidence="10" key="1">
    <citation type="submission" date="2020-10" db="EMBL/GenBank/DDBJ databases">
        <authorList>
            <person name="Kikuchi T."/>
        </authorList>
    </citation>
    <scope>NUCLEOTIDE SEQUENCE</scope>
    <source>
        <strain evidence="10">NKZ352</strain>
    </source>
</reference>
<keyword evidence="11" id="KW-1185">Reference proteome</keyword>
<dbReference type="EC" id="2.8.2.-" evidence="9"/>
<organism evidence="10 11">
    <name type="scientific">Caenorhabditis auriculariae</name>
    <dbReference type="NCBI Taxonomy" id="2777116"/>
    <lineage>
        <taxon>Eukaryota</taxon>
        <taxon>Metazoa</taxon>
        <taxon>Ecdysozoa</taxon>
        <taxon>Nematoda</taxon>
        <taxon>Chromadorea</taxon>
        <taxon>Rhabditida</taxon>
        <taxon>Rhabditina</taxon>
        <taxon>Rhabditomorpha</taxon>
        <taxon>Rhabditoidea</taxon>
        <taxon>Rhabditidae</taxon>
        <taxon>Peloderinae</taxon>
        <taxon>Caenorhabditis</taxon>
    </lineage>
</organism>
<protein>
    <recommendedName>
        <fullName evidence="9">Heparan-sulfate 6-O-sulfotransferase</fullName>
        <ecNumber evidence="9">2.8.2.-</ecNumber>
    </recommendedName>
</protein>
<keyword evidence="5 9" id="KW-0735">Signal-anchor</keyword>
<evidence type="ECO:0000313" key="10">
    <source>
        <dbReference type="EMBL" id="CAD6185575.1"/>
    </source>
</evidence>
<evidence type="ECO:0000256" key="1">
    <source>
        <dbReference type="ARBA" id="ARBA00004606"/>
    </source>
</evidence>
<dbReference type="PANTHER" id="PTHR12812:SF0">
    <property type="entry name" value="HEPARAN-SULFATE 6-O-SULFOTRANSFERASE"/>
    <property type="match status" value="1"/>
</dbReference>
<dbReference type="Proteomes" id="UP000835052">
    <property type="component" value="Unassembled WGS sequence"/>
</dbReference>
<dbReference type="Gene3D" id="3.40.50.300">
    <property type="entry name" value="P-loop containing nucleotide triphosphate hydrolases"/>
    <property type="match status" value="1"/>
</dbReference>